<gene>
    <name evidence="3" type="ORF">SAMN02745129_1400</name>
</gene>
<dbReference type="STRING" id="299255.SAMN02745129_1400"/>
<keyword evidence="4" id="KW-1185">Reference proteome</keyword>
<dbReference type="RefSeq" id="WP_067657975.1">
    <property type="nucleotide sequence ID" value="NZ_FQXG01000002.1"/>
</dbReference>
<protein>
    <recommendedName>
        <fullName evidence="5">Lipoprotein</fullName>
    </recommendedName>
</protein>
<sequence length="920" mass="96815">MKLNQLFPLSVIASALMLSACGGDININAGESNVNPPETSTPTTPPPTEEEETDFDAKYPFSTDAGYSVGGKNVRRIVGVQTADIRLENDVVWELAGAVQIGGDNTDSATITIDAGTLVLGDSEGYLVISRGSMIEAAGTAEEPIVFTSVEAGLGQATARGQWGGLVLLGNAKVNTCADHTVCDVPFEVGDHPYGGDNDDDNSGTLRYVRVENGGFKVNDTQEMNGISFAAVGRGTTVEYIQIDNNDDDGIEFWGGTVNVKYVVLTNNNDDSLDWTHGWTGHGQYFYIATEDDNANRGIEADSSKTDPLGTPTSMPYLANLTLNLGGGTNGGGDDAEGILFRVDTGAHLYNALVKGGPTTGECLEVNDATTVARANANELTMSYSLIDCVEPFKSPKDDMDNVLLDVEAWFMAQDGNLAEPSYLEGYQPMANSPALGGGHPNLAGESAFFEDNNYIGAFDGNPDNDWTLGWTIGIHDAPAAPAELVALEACPEGTTNSEADAGLIAGTDLVCSVNTPLTSNTVLQAGTNVWYKLDGAVVVGGDKVDSATLAIEPGVKVFGEDNGYLVISRGSKIAAAGTAEMPIVFTSRDHALGEPTFAGQWGGLVLLGNAQVNTCVDKNVCDIPFEVGAHNYGGNNDEDSSGELSYVQVLFGGFKVNDTQEMNGVSFAGVGSGTKVNNIHVHMNDDDGVEFWGGTVNIRNIYLTGNNDDSLDWTHGWRGKGQNIYISQVDNGANRGIEADSSKSDPLGLPYSDPWLSNVTIEVAGGTNGGGDDAEGILFRVATRARLHNAIVKGTDTSGECLEINNDGTVDNAVDGTLVMTHSLIDCVEPVKDTPATDSDGNPQKAHDTNAWFLAQEGNQILEFGALALTAGQPAADSVALGAGLDLSSEDAFFESTNYIGAFDGTNDWTAGWSYQSEQ</sequence>
<feature type="chain" id="PRO_5009913302" description="Lipoprotein" evidence="2">
    <location>
        <begin position="21"/>
        <end position="920"/>
    </location>
</feature>
<dbReference type="OrthoDB" id="237393at2"/>
<feature type="region of interest" description="Disordered" evidence="1">
    <location>
        <begin position="29"/>
        <end position="54"/>
    </location>
</feature>
<dbReference type="PANTHER" id="PTHR41339">
    <property type="entry name" value="LIPL48"/>
    <property type="match status" value="1"/>
</dbReference>
<dbReference type="Proteomes" id="UP000184268">
    <property type="component" value="Unassembled WGS sequence"/>
</dbReference>
<evidence type="ECO:0008006" key="5">
    <source>
        <dbReference type="Google" id="ProtNLM"/>
    </source>
</evidence>
<evidence type="ECO:0000313" key="4">
    <source>
        <dbReference type="Proteomes" id="UP000184268"/>
    </source>
</evidence>
<evidence type="ECO:0000313" key="3">
    <source>
        <dbReference type="EMBL" id="SHH18788.1"/>
    </source>
</evidence>
<feature type="signal peptide" evidence="2">
    <location>
        <begin position="1"/>
        <end position="20"/>
    </location>
</feature>
<dbReference type="PANTHER" id="PTHR41339:SF1">
    <property type="entry name" value="SECRETED PROTEIN"/>
    <property type="match status" value="1"/>
</dbReference>
<evidence type="ECO:0000256" key="2">
    <source>
        <dbReference type="SAM" id="SignalP"/>
    </source>
</evidence>
<evidence type="ECO:0000256" key="1">
    <source>
        <dbReference type="SAM" id="MobiDB-lite"/>
    </source>
</evidence>
<dbReference type="InterPro" id="IPR006626">
    <property type="entry name" value="PbH1"/>
</dbReference>
<organism evidence="3 4">
    <name type="scientific">Ferrimonas marina</name>
    <dbReference type="NCBI Taxonomy" id="299255"/>
    <lineage>
        <taxon>Bacteria</taxon>
        <taxon>Pseudomonadati</taxon>
        <taxon>Pseudomonadota</taxon>
        <taxon>Gammaproteobacteria</taxon>
        <taxon>Alteromonadales</taxon>
        <taxon>Ferrimonadaceae</taxon>
        <taxon>Ferrimonas</taxon>
    </lineage>
</organism>
<reference evidence="3 4" key="1">
    <citation type="submission" date="2016-11" db="EMBL/GenBank/DDBJ databases">
        <authorList>
            <person name="Jaros S."/>
            <person name="Januszkiewicz K."/>
            <person name="Wedrychowicz H."/>
        </authorList>
    </citation>
    <scope>NUCLEOTIDE SEQUENCE [LARGE SCALE GENOMIC DNA]</scope>
    <source>
        <strain evidence="3 4">DSM 16917</strain>
    </source>
</reference>
<dbReference type="AlphaFoldDB" id="A0A1M5QY25"/>
<name>A0A1M5QY25_9GAMM</name>
<proteinExistence type="predicted"/>
<dbReference type="EMBL" id="FQXG01000002">
    <property type="protein sequence ID" value="SHH18788.1"/>
    <property type="molecule type" value="Genomic_DNA"/>
</dbReference>
<keyword evidence="2" id="KW-0732">Signal</keyword>
<accession>A0A1M5QY25</accession>
<dbReference type="PROSITE" id="PS51257">
    <property type="entry name" value="PROKAR_LIPOPROTEIN"/>
    <property type="match status" value="1"/>
</dbReference>
<dbReference type="SMART" id="SM00710">
    <property type="entry name" value="PbH1"/>
    <property type="match status" value="4"/>
</dbReference>